<comment type="function">
    <text evidence="11">The coatomer is a cytosolic protein complex that binds to dilysine motifs and reversibly associates with Golgi non-clathrin-coated vesicles, which further mediate biosynthetic protein transport from the ER, via the Golgi up to the trans Golgi network. The coatomer complex is required for budding from Golgi membranes, and is essential for the retrograde Golgi-to-ER transport of dilysine-tagged proteins.</text>
</comment>
<dbReference type="InterPro" id="IPR006822">
    <property type="entry name" value="Coatomer_esu"/>
</dbReference>
<dbReference type="SUPFAM" id="SSF48452">
    <property type="entry name" value="TPR-like"/>
    <property type="match status" value="2"/>
</dbReference>
<dbReference type="Pfam" id="PF04733">
    <property type="entry name" value="Coatomer_E"/>
    <property type="match status" value="1"/>
</dbReference>
<name>A0A2V3IES7_9FLOR</name>
<keyword evidence="9 11" id="KW-0472">Membrane</keyword>
<evidence type="ECO:0000256" key="5">
    <source>
        <dbReference type="ARBA" id="ARBA00022490"/>
    </source>
</evidence>
<dbReference type="GO" id="GO:0006890">
    <property type="term" value="P:retrograde vesicle-mediated transport, Golgi to endoplasmic reticulum"/>
    <property type="evidence" value="ECO:0007669"/>
    <property type="project" value="UniProtKB-UniRule"/>
</dbReference>
<evidence type="ECO:0000256" key="2">
    <source>
        <dbReference type="ARBA" id="ARBA00004347"/>
    </source>
</evidence>
<keyword evidence="6 11" id="KW-0931">ER-Golgi transport</keyword>
<keyword evidence="7 11" id="KW-0653">Protein transport</keyword>
<dbReference type="AlphaFoldDB" id="A0A2V3IES7"/>
<protein>
    <recommendedName>
        <fullName evidence="11">Coatomer subunit epsilon</fullName>
    </recommendedName>
</protein>
<evidence type="ECO:0000256" key="7">
    <source>
        <dbReference type="ARBA" id="ARBA00022927"/>
    </source>
</evidence>
<dbReference type="PANTHER" id="PTHR10805">
    <property type="entry name" value="COATOMER SUBUNIT EPSILON"/>
    <property type="match status" value="1"/>
</dbReference>
<reference evidence="12 13" key="1">
    <citation type="journal article" date="2018" name="Mol. Biol. Evol.">
        <title>Analysis of the draft genome of the red seaweed Gracilariopsis chorda provides insights into genome size evolution in Rhodophyta.</title>
        <authorList>
            <person name="Lee J."/>
            <person name="Yang E.C."/>
            <person name="Graf L."/>
            <person name="Yang J.H."/>
            <person name="Qiu H."/>
            <person name="Zel Zion U."/>
            <person name="Chan C.X."/>
            <person name="Stephens T.G."/>
            <person name="Weber A.P.M."/>
            <person name="Boo G.H."/>
            <person name="Boo S.M."/>
            <person name="Kim K.M."/>
            <person name="Shin Y."/>
            <person name="Jung M."/>
            <person name="Lee S.J."/>
            <person name="Yim H.S."/>
            <person name="Lee J.H."/>
            <person name="Bhattacharya D."/>
            <person name="Yoon H.S."/>
        </authorList>
    </citation>
    <scope>NUCLEOTIDE SEQUENCE [LARGE SCALE GENOMIC DNA]</scope>
    <source>
        <strain evidence="12 13">SKKU-2015</strain>
        <tissue evidence="12">Whole body</tissue>
    </source>
</reference>
<dbReference type="GO" id="GO:0006891">
    <property type="term" value="P:intra-Golgi vesicle-mediated transport"/>
    <property type="evidence" value="ECO:0007669"/>
    <property type="project" value="TreeGrafter"/>
</dbReference>
<proteinExistence type="inferred from homology"/>
<dbReference type="GO" id="GO:0030126">
    <property type="term" value="C:COPI vesicle coat"/>
    <property type="evidence" value="ECO:0007669"/>
    <property type="project" value="TreeGrafter"/>
</dbReference>
<evidence type="ECO:0000256" key="1">
    <source>
        <dbReference type="ARBA" id="ARBA00004255"/>
    </source>
</evidence>
<dbReference type="GO" id="GO:0005198">
    <property type="term" value="F:structural molecule activity"/>
    <property type="evidence" value="ECO:0007669"/>
    <property type="project" value="UniProtKB-UniRule"/>
</dbReference>
<gene>
    <name evidence="12" type="ORF">BWQ96_10600</name>
</gene>
<comment type="similarity">
    <text evidence="3 11">Belongs to the COPE family.</text>
</comment>
<dbReference type="PANTHER" id="PTHR10805:SF0">
    <property type="entry name" value="COATOMER SUBUNIT EPSILON"/>
    <property type="match status" value="1"/>
</dbReference>
<comment type="caution">
    <text evidence="12">The sequence shown here is derived from an EMBL/GenBank/DDBJ whole genome shotgun (WGS) entry which is preliminary data.</text>
</comment>
<comment type="subcellular location">
    <subcellularLocation>
        <location evidence="2">Cytoplasmic vesicle</location>
        <location evidence="2">COPI-coated vesicle membrane</location>
        <topology evidence="2">Peripheral membrane protein</topology>
        <orientation evidence="2">Cytoplasmic side</orientation>
    </subcellularLocation>
    <subcellularLocation>
        <location evidence="1">Golgi apparatus membrane</location>
        <topology evidence="1">Peripheral membrane protein</topology>
        <orientation evidence="1">Cytoplasmic side</orientation>
    </subcellularLocation>
</comment>
<evidence type="ECO:0000313" key="13">
    <source>
        <dbReference type="Proteomes" id="UP000247409"/>
    </source>
</evidence>
<accession>A0A2V3IES7</accession>
<keyword evidence="5 11" id="KW-0963">Cytoplasm</keyword>
<dbReference type="Proteomes" id="UP000247409">
    <property type="component" value="Unassembled WGS sequence"/>
</dbReference>
<dbReference type="OrthoDB" id="310217at2759"/>
<dbReference type="GO" id="GO:0006888">
    <property type="term" value="P:endoplasmic reticulum to Golgi vesicle-mediated transport"/>
    <property type="evidence" value="ECO:0007669"/>
    <property type="project" value="TreeGrafter"/>
</dbReference>
<evidence type="ECO:0000256" key="8">
    <source>
        <dbReference type="ARBA" id="ARBA00023034"/>
    </source>
</evidence>
<dbReference type="InterPro" id="IPR011990">
    <property type="entry name" value="TPR-like_helical_dom_sf"/>
</dbReference>
<organism evidence="12 13">
    <name type="scientific">Gracilariopsis chorda</name>
    <dbReference type="NCBI Taxonomy" id="448386"/>
    <lineage>
        <taxon>Eukaryota</taxon>
        <taxon>Rhodophyta</taxon>
        <taxon>Florideophyceae</taxon>
        <taxon>Rhodymeniophycidae</taxon>
        <taxon>Gracilariales</taxon>
        <taxon>Gracilariaceae</taxon>
        <taxon>Gracilariopsis</taxon>
    </lineage>
</organism>
<dbReference type="Gene3D" id="1.25.40.10">
    <property type="entry name" value="Tetratricopeptide repeat domain"/>
    <property type="match status" value="1"/>
</dbReference>
<evidence type="ECO:0000256" key="9">
    <source>
        <dbReference type="ARBA" id="ARBA00023136"/>
    </source>
</evidence>
<evidence type="ECO:0000256" key="6">
    <source>
        <dbReference type="ARBA" id="ARBA00022892"/>
    </source>
</evidence>
<evidence type="ECO:0000313" key="12">
    <source>
        <dbReference type="EMBL" id="PXF39700.1"/>
    </source>
</evidence>
<sequence length="293" mass="32613">MSDELFELRNYFFLGNLASAIQEGETVSVDDQSASSERDVILKRIDLAKGNYDKLIASISDDSAPALFLVKFLAQLQKDPSCSKEVAAKVQEISSDEIATASPKCLLMCAVIYAHLGDFDSALRCATKVRSLEELSVMVQVLLQMDRPDVAEKEVVEMQSIDEDATLTQLANAWVHLYKGGEGVQEAIYMYQDLLERHGATDQILNGMAVCHLAMGKPEESERVLTEALTKNPNCVTSLINVICTSKYRNKPTELVNRYFAQLEKIAPSNAWLHDYRQKESEFDTLAEEFAAA</sequence>
<dbReference type="PIRSF" id="PIRSF016478">
    <property type="entry name" value="Coatomer_esu"/>
    <property type="match status" value="1"/>
</dbReference>
<evidence type="ECO:0000256" key="10">
    <source>
        <dbReference type="ARBA" id="ARBA00023329"/>
    </source>
</evidence>
<dbReference type="EMBL" id="NBIV01000506">
    <property type="protein sequence ID" value="PXF39700.1"/>
    <property type="molecule type" value="Genomic_DNA"/>
</dbReference>
<dbReference type="STRING" id="448386.A0A2V3IES7"/>
<evidence type="ECO:0000256" key="4">
    <source>
        <dbReference type="ARBA" id="ARBA00022448"/>
    </source>
</evidence>
<evidence type="ECO:0000256" key="3">
    <source>
        <dbReference type="ARBA" id="ARBA00008827"/>
    </source>
</evidence>
<keyword evidence="8 11" id="KW-0333">Golgi apparatus</keyword>
<dbReference type="SMART" id="SM00028">
    <property type="entry name" value="TPR"/>
    <property type="match status" value="2"/>
</dbReference>
<evidence type="ECO:0000256" key="11">
    <source>
        <dbReference type="PIRNR" id="PIRNR016478"/>
    </source>
</evidence>
<keyword evidence="4 11" id="KW-0813">Transport</keyword>
<keyword evidence="13" id="KW-1185">Reference proteome</keyword>
<dbReference type="GO" id="GO:0015031">
    <property type="term" value="P:protein transport"/>
    <property type="evidence" value="ECO:0007669"/>
    <property type="project" value="UniProtKB-UniRule"/>
</dbReference>
<dbReference type="GO" id="GO:0000139">
    <property type="term" value="C:Golgi membrane"/>
    <property type="evidence" value="ECO:0007669"/>
    <property type="project" value="UniProtKB-SubCell"/>
</dbReference>
<keyword evidence="10 11" id="KW-0968">Cytoplasmic vesicle</keyword>
<dbReference type="InterPro" id="IPR019734">
    <property type="entry name" value="TPR_rpt"/>
</dbReference>